<dbReference type="PANTHER" id="PTHR42852:SF13">
    <property type="entry name" value="PROTEIN DIPZ"/>
    <property type="match status" value="1"/>
</dbReference>
<name>A0A9D7FBZ2_9RHOO</name>
<dbReference type="EMBL" id="JADJNC010000004">
    <property type="protein sequence ID" value="MBK7422001.1"/>
    <property type="molecule type" value="Genomic_DNA"/>
</dbReference>
<dbReference type="PROSITE" id="PS00194">
    <property type="entry name" value="THIOREDOXIN_1"/>
    <property type="match status" value="1"/>
</dbReference>
<dbReference type="InterPro" id="IPR036249">
    <property type="entry name" value="Thioredoxin-like_sf"/>
</dbReference>
<dbReference type="InterPro" id="IPR013740">
    <property type="entry name" value="Redoxin"/>
</dbReference>
<keyword evidence="3" id="KW-0676">Redox-active center</keyword>
<proteinExistence type="predicted"/>
<evidence type="ECO:0000256" key="3">
    <source>
        <dbReference type="ARBA" id="ARBA00023284"/>
    </source>
</evidence>
<accession>A0A9D7FBZ2</accession>
<evidence type="ECO:0000313" key="6">
    <source>
        <dbReference type="Proteomes" id="UP000886602"/>
    </source>
</evidence>
<evidence type="ECO:0000256" key="1">
    <source>
        <dbReference type="ARBA" id="ARBA00004196"/>
    </source>
</evidence>
<comment type="caution">
    <text evidence="5">The sequence shown here is derived from an EMBL/GenBank/DDBJ whole genome shotgun (WGS) entry which is preliminary data.</text>
</comment>
<dbReference type="GO" id="GO:0015036">
    <property type="term" value="F:disulfide oxidoreductase activity"/>
    <property type="evidence" value="ECO:0007669"/>
    <property type="project" value="UniProtKB-ARBA"/>
</dbReference>
<dbReference type="PROSITE" id="PS51352">
    <property type="entry name" value="THIOREDOXIN_2"/>
    <property type="match status" value="1"/>
</dbReference>
<evidence type="ECO:0000259" key="4">
    <source>
        <dbReference type="PROSITE" id="PS51352"/>
    </source>
</evidence>
<dbReference type="GO" id="GO:0030313">
    <property type="term" value="C:cell envelope"/>
    <property type="evidence" value="ECO:0007669"/>
    <property type="project" value="UniProtKB-SubCell"/>
</dbReference>
<dbReference type="Proteomes" id="UP000886602">
    <property type="component" value="Unassembled WGS sequence"/>
</dbReference>
<organism evidence="5 6">
    <name type="scientific">Candidatus Propionivibrio dominans</name>
    <dbReference type="NCBI Taxonomy" id="2954373"/>
    <lineage>
        <taxon>Bacteria</taxon>
        <taxon>Pseudomonadati</taxon>
        <taxon>Pseudomonadota</taxon>
        <taxon>Betaproteobacteria</taxon>
        <taxon>Rhodocyclales</taxon>
        <taxon>Rhodocyclaceae</taxon>
        <taxon>Propionivibrio</taxon>
    </lineage>
</organism>
<protein>
    <submittedName>
        <fullName evidence="5">TlpA family protein disulfide reductase</fullName>
    </submittedName>
</protein>
<gene>
    <name evidence="5" type="ORF">IPJ48_02265</name>
</gene>
<dbReference type="InterPro" id="IPR013766">
    <property type="entry name" value="Thioredoxin_domain"/>
</dbReference>
<feature type="domain" description="Thioredoxin" evidence="4">
    <location>
        <begin position="38"/>
        <end position="158"/>
    </location>
</feature>
<dbReference type="CDD" id="cd02966">
    <property type="entry name" value="TlpA_like_family"/>
    <property type="match status" value="1"/>
</dbReference>
<evidence type="ECO:0000313" key="5">
    <source>
        <dbReference type="EMBL" id="MBK7422001.1"/>
    </source>
</evidence>
<comment type="subcellular location">
    <subcellularLocation>
        <location evidence="1">Cell envelope</location>
    </subcellularLocation>
</comment>
<keyword evidence="2" id="KW-0201">Cytochrome c-type biogenesis</keyword>
<dbReference type="PANTHER" id="PTHR42852">
    <property type="entry name" value="THIOL:DISULFIDE INTERCHANGE PROTEIN DSBE"/>
    <property type="match status" value="1"/>
</dbReference>
<dbReference type="Gene3D" id="3.40.30.10">
    <property type="entry name" value="Glutaredoxin"/>
    <property type="match status" value="1"/>
</dbReference>
<dbReference type="AlphaFoldDB" id="A0A9D7FBZ2"/>
<dbReference type="GO" id="GO:0017004">
    <property type="term" value="P:cytochrome complex assembly"/>
    <property type="evidence" value="ECO:0007669"/>
    <property type="project" value="UniProtKB-KW"/>
</dbReference>
<dbReference type="Pfam" id="PF08534">
    <property type="entry name" value="Redoxin"/>
    <property type="match status" value="1"/>
</dbReference>
<sequence length="195" mass="21723">MRNSKLLVVGLVGAMIALAAGVYIGMGARIERTPEPSISNEAIARLFATHLNDSEGKKQTFTQWQGKTLIVNFWATWCPPCREEMPSFSRLQKKYAANGVQFVGIAIDTAENVISFSKHYPVSYPLLIADPEGAELTRHLGNSRMALPYTVVLSSNGRRFYSPDWVAFPSRNWRPCCKKCSSGKKQLQQSIPIEV</sequence>
<dbReference type="InterPro" id="IPR050553">
    <property type="entry name" value="Thioredoxin_ResA/DsbE_sf"/>
</dbReference>
<dbReference type="SUPFAM" id="SSF52833">
    <property type="entry name" value="Thioredoxin-like"/>
    <property type="match status" value="1"/>
</dbReference>
<evidence type="ECO:0000256" key="2">
    <source>
        <dbReference type="ARBA" id="ARBA00022748"/>
    </source>
</evidence>
<dbReference type="InterPro" id="IPR017937">
    <property type="entry name" value="Thioredoxin_CS"/>
</dbReference>
<reference evidence="5" key="1">
    <citation type="submission" date="2020-10" db="EMBL/GenBank/DDBJ databases">
        <title>Connecting structure to function with the recovery of over 1000 high-quality activated sludge metagenome-assembled genomes encoding full-length rRNA genes using long-read sequencing.</title>
        <authorList>
            <person name="Singleton C.M."/>
            <person name="Petriglieri F."/>
            <person name="Kristensen J.M."/>
            <person name="Kirkegaard R.H."/>
            <person name="Michaelsen T.Y."/>
            <person name="Andersen M.H."/>
            <person name="Karst S.M."/>
            <person name="Dueholm M.S."/>
            <person name="Nielsen P.H."/>
            <person name="Albertsen M."/>
        </authorList>
    </citation>
    <scope>NUCLEOTIDE SEQUENCE</scope>
    <source>
        <strain evidence="5">EsbW_18-Q3-R4-48_MAXAC.044</strain>
    </source>
</reference>